<dbReference type="PRINTS" id="PR01438">
    <property type="entry name" value="UNVRSLSTRESS"/>
</dbReference>
<gene>
    <name evidence="3" type="ORF">AV656_01135</name>
</gene>
<dbReference type="Pfam" id="PF00582">
    <property type="entry name" value="Usp"/>
    <property type="match status" value="1"/>
</dbReference>
<dbReference type="SUPFAM" id="SSF52402">
    <property type="entry name" value="Adenine nucleotide alpha hydrolases-like"/>
    <property type="match status" value="1"/>
</dbReference>
<name>A0A163G9A8_9BACL</name>
<dbReference type="OrthoDB" id="9777884at2"/>
<dbReference type="EMBL" id="LQNT01000001">
    <property type="protein sequence ID" value="KZE39916.1"/>
    <property type="molecule type" value="Genomic_DNA"/>
</dbReference>
<comment type="similarity">
    <text evidence="1">Belongs to the universal stress protein A family.</text>
</comment>
<dbReference type="CDD" id="cd00293">
    <property type="entry name" value="USP-like"/>
    <property type="match status" value="1"/>
</dbReference>
<sequence length="138" mass="15152">MYKRILLAVDGSDHSLRAAEHAAAIAKAMDGAIEIAYVADYSKSKDSVLHAKGRSDLEMQRRQRLLPAEELLKKEDIPYEVNILHGDPGPAIVSHANAHSFDLVIIGSRGLNPLQEMVLGSVSHKVMKRSDCPVMIIK</sequence>
<proteinExistence type="inferred from homology"/>
<dbReference type="InterPro" id="IPR006015">
    <property type="entry name" value="Universal_stress_UspA"/>
</dbReference>
<dbReference type="RefSeq" id="WP_063177992.1">
    <property type="nucleotide sequence ID" value="NZ_LQNT01000001.1"/>
</dbReference>
<dbReference type="Gene3D" id="3.40.50.620">
    <property type="entry name" value="HUPs"/>
    <property type="match status" value="1"/>
</dbReference>
<comment type="caution">
    <text evidence="3">The sequence shown here is derived from an EMBL/GenBank/DDBJ whole genome shotgun (WGS) entry which is preliminary data.</text>
</comment>
<evidence type="ECO:0000313" key="4">
    <source>
        <dbReference type="Proteomes" id="UP000076490"/>
    </source>
</evidence>
<accession>A0A163G9A8</accession>
<protein>
    <submittedName>
        <fullName evidence="3">Universal stress protein</fullName>
    </submittedName>
</protein>
<dbReference type="PANTHER" id="PTHR46268:SF6">
    <property type="entry name" value="UNIVERSAL STRESS PROTEIN UP12"/>
    <property type="match status" value="1"/>
</dbReference>
<evidence type="ECO:0000313" key="3">
    <source>
        <dbReference type="EMBL" id="KZE39916.1"/>
    </source>
</evidence>
<dbReference type="Proteomes" id="UP000076490">
    <property type="component" value="Unassembled WGS sequence"/>
</dbReference>
<dbReference type="AlphaFoldDB" id="A0A163G9A8"/>
<dbReference type="InterPro" id="IPR006016">
    <property type="entry name" value="UspA"/>
</dbReference>
<reference evidence="3 4" key="1">
    <citation type="submission" date="2016-01" db="EMBL/GenBank/DDBJ databases">
        <title>Whole genome sequencing of Bhargavaea cecembensis T14.</title>
        <authorList>
            <person name="Hong K.W."/>
        </authorList>
    </citation>
    <scope>NUCLEOTIDE SEQUENCE [LARGE SCALE GENOMIC DNA]</scope>
    <source>
        <strain evidence="3 4">T14</strain>
    </source>
</reference>
<organism evidence="3 4">
    <name type="scientific">Bhargavaea cecembensis</name>
    <dbReference type="NCBI Taxonomy" id="394098"/>
    <lineage>
        <taxon>Bacteria</taxon>
        <taxon>Bacillati</taxon>
        <taxon>Bacillota</taxon>
        <taxon>Bacilli</taxon>
        <taxon>Bacillales</taxon>
        <taxon>Caryophanaceae</taxon>
        <taxon>Bhargavaea</taxon>
    </lineage>
</organism>
<dbReference type="PANTHER" id="PTHR46268">
    <property type="entry name" value="STRESS RESPONSE PROTEIN NHAX"/>
    <property type="match status" value="1"/>
</dbReference>
<dbReference type="InterPro" id="IPR014729">
    <property type="entry name" value="Rossmann-like_a/b/a_fold"/>
</dbReference>
<evidence type="ECO:0000256" key="1">
    <source>
        <dbReference type="ARBA" id="ARBA00008791"/>
    </source>
</evidence>
<evidence type="ECO:0000259" key="2">
    <source>
        <dbReference type="Pfam" id="PF00582"/>
    </source>
</evidence>
<feature type="domain" description="UspA" evidence="2">
    <location>
        <begin position="1"/>
        <end position="138"/>
    </location>
</feature>